<name>A0ABU6WCU3_9FABA</name>
<dbReference type="InterPro" id="IPR007524">
    <property type="entry name" value="Pec_lyase_N"/>
</dbReference>
<keyword evidence="10" id="KW-0325">Glycoprotein</keyword>
<dbReference type="InterPro" id="IPR011050">
    <property type="entry name" value="Pectin_lyase_fold/virulence"/>
</dbReference>
<evidence type="ECO:0000256" key="2">
    <source>
        <dbReference type="ARBA" id="ARBA00004191"/>
    </source>
</evidence>
<dbReference type="Pfam" id="PF04431">
    <property type="entry name" value="Pec_lyase_N"/>
    <property type="match status" value="1"/>
</dbReference>
<dbReference type="PRINTS" id="PR00807">
    <property type="entry name" value="AMBALLERGEN"/>
</dbReference>
<evidence type="ECO:0000256" key="1">
    <source>
        <dbReference type="ARBA" id="ARBA00000695"/>
    </source>
</evidence>
<evidence type="ECO:0000256" key="5">
    <source>
        <dbReference type="ARBA" id="ARBA00012272"/>
    </source>
</evidence>
<dbReference type="PANTHER" id="PTHR31683:SF181">
    <property type="entry name" value="PECTATE LYASE 6-RELATED"/>
    <property type="match status" value="1"/>
</dbReference>
<dbReference type="InterPro" id="IPR018082">
    <property type="entry name" value="AmbAllergen"/>
</dbReference>
<evidence type="ECO:0000256" key="7">
    <source>
        <dbReference type="ARBA" id="ARBA00022723"/>
    </source>
</evidence>
<dbReference type="InterPro" id="IPR002022">
    <property type="entry name" value="Pec_lyase"/>
</dbReference>
<protein>
    <recommendedName>
        <fullName evidence="5 12">Pectate lyase</fullName>
        <ecNumber evidence="5 12">4.2.2.2</ecNumber>
    </recommendedName>
</protein>
<evidence type="ECO:0000313" key="15">
    <source>
        <dbReference type="Proteomes" id="UP001341840"/>
    </source>
</evidence>
<comment type="caution">
    <text evidence="14">The sequence shown here is derived from an EMBL/GenBank/DDBJ whole genome shotgun (WGS) entry which is preliminary data.</text>
</comment>
<comment type="subcellular location">
    <subcellularLocation>
        <location evidence="2">Secreted</location>
        <location evidence="2">Cell wall</location>
    </subcellularLocation>
</comment>
<comment type="pathway">
    <text evidence="3 12">Glycan metabolism; pectin degradation; 2-dehydro-3-deoxy-D-gluconate from pectin: step 2/5.</text>
</comment>
<dbReference type="SMART" id="SM00656">
    <property type="entry name" value="Amb_all"/>
    <property type="match status" value="1"/>
</dbReference>
<dbReference type="InterPro" id="IPR045032">
    <property type="entry name" value="PEL"/>
</dbReference>
<evidence type="ECO:0000256" key="9">
    <source>
        <dbReference type="ARBA" id="ARBA00022837"/>
    </source>
</evidence>
<evidence type="ECO:0000259" key="13">
    <source>
        <dbReference type="SMART" id="SM00656"/>
    </source>
</evidence>
<reference evidence="14 15" key="1">
    <citation type="journal article" date="2023" name="Plants (Basel)">
        <title>Bridging the Gap: Combining Genomics and Transcriptomics Approaches to Understand Stylosanthes scabra, an Orphan Legume from the Brazilian Caatinga.</title>
        <authorList>
            <person name="Ferreira-Neto J.R.C."/>
            <person name="da Silva M.D."/>
            <person name="Binneck E."/>
            <person name="de Melo N.F."/>
            <person name="da Silva R.H."/>
            <person name="de Melo A.L.T.M."/>
            <person name="Pandolfi V."/>
            <person name="Bustamante F.O."/>
            <person name="Brasileiro-Vidal A.C."/>
            <person name="Benko-Iseppon A.M."/>
        </authorList>
    </citation>
    <scope>NUCLEOTIDE SEQUENCE [LARGE SCALE GENOMIC DNA]</scope>
    <source>
        <tissue evidence="14">Leaves</tissue>
    </source>
</reference>
<dbReference type="Pfam" id="PF00544">
    <property type="entry name" value="Pectate_lyase_4"/>
    <property type="match status" value="1"/>
</dbReference>
<comment type="catalytic activity">
    <reaction evidence="1 12">
        <text>Eliminative cleavage of (1-&gt;4)-alpha-D-galacturonan to give oligosaccharides with 4-deoxy-alpha-D-galact-4-enuronosyl groups at their non-reducing ends.</text>
        <dbReference type="EC" id="4.2.2.2"/>
    </reaction>
</comment>
<proteinExistence type="inferred from homology"/>
<keyword evidence="15" id="KW-1185">Reference proteome</keyword>
<keyword evidence="6" id="KW-0134">Cell wall</keyword>
<feature type="signal peptide" evidence="12">
    <location>
        <begin position="1"/>
        <end position="23"/>
    </location>
</feature>
<dbReference type="InterPro" id="IPR012334">
    <property type="entry name" value="Pectin_lyas_fold"/>
</dbReference>
<dbReference type="Proteomes" id="UP001341840">
    <property type="component" value="Unassembled WGS sequence"/>
</dbReference>
<evidence type="ECO:0000256" key="6">
    <source>
        <dbReference type="ARBA" id="ARBA00022512"/>
    </source>
</evidence>
<dbReference type="Gene3D" id="2.160.20.10">
    <property type="entry name" value="Single-stranded right-handed beta-helix, Pectin lyase-like"/>
    <property type="match status" value="1"/>
</dbReference>
<sequence>MAAMHNNLFLSLCLIAIIPILKANILEDTTYDVKEYIRTFDDEYWKERAAIAHNHSLEAYFHNPYDIAGNVSSSVLEDIDGNKHVRRNLMGKNAKLPCVASNPIDRCWRCDPNWAKYRQKLANCVIGFGKNTIGGRNGPIYEVTDPSDNDMVNPKPGTLRYAVTRNGPLWIIFARSMMIRLNQELIMTSDKTIDGRGVDVYITRGAGITIQYVRNVIIHGIKISNIVQGTGGYIRDSETHFGNRVPTEGDGISIFGASNVWIDHVSMKKSTDGLIDAIMGSTAITISNSHFTDQNHVMLFGGRDEHVIDKIMQVTVVFNHFGKRLLQRMPRCRHGFFHLVNNDYTHWQMYAIGGNMNPTIISEGNRFMAPDNIHLKEVTKRVNSNIEEWRRWQWRSINDELRNGAFFVESGPEWVNWAFSRQTKITPKPATYVGELTRSAGALKCRVGKPC</sequence>
<evidence type="ECO:0000256" key="3">
    <source>
        <dbReference type="ARBA" id="ARBA00005220"/>
    </source>
</evidence>
<keyword evidence="8 12" id="KW-0732">Signal</keyword>
<keyword evidence="9 12" id="KW-0106">Calcium</keyword>
<feature type="domain" description="Pectate lyase" evidence="13">
    <location>
        <begin position="176"/>
        <end position="373"/>
    </location>
</feature>
<dbReference type="SUPFAM" id="SSF51126">
    <property type="entry name" value="Pectin lyase-like"/>
    <property type="match status" value="1"/>
</dbReference>
<organism evidence="14 15">
    <name type="scientific">Stylosanthes scabra</name>
    <dbReference type="NCBI Taxonomy" id="79078"/>
    <lineage>
        <taxon>Eukaryota</taxon>
        <taxon>Viridiplantae</taxon>
        <taxon>Streptophyta</taxon>
        <taxon>Embryophyta</taxon>
        <taxon>Tracheophyta</taxon>
        <taxon>Spermatophyta</taxon>
        <taxon>Magnoliopsida</taxon>
        <taxon>eudicotyledons</taxon>
        <taxon>Gunneridae</taxon>
        <taxon>Pentapetalae</taxon>
        <taxon>rosids</taxon>
        <taxon>fabids</taxon>
        <taxon>Fabales</taxon>
        <taxon>Fabaceae</taxon>
        <taxon>Papilionoideae</taxon>
        <taxon>50 kb inversion clade</taxon>
        <taxon>dalbergioids sensu lato</taxon>
        <taxon>Dalbergieae</taxon>
        <taxon>Pterocarpus clade</taxon>
        <taxon>Stylosanthes</taxon>
    </lineage>
</organism>
<comment type="similarity">
    <text evidence="4 12">Belongs to the polysaccharide lyase 1 family.</text>
</comment>
<evidence type="ECO:0000313" key="14">
    <source>
        <dbReference type="EMBL" id="MED6183171.1"/>
    </source>
</evidence>
<accession>A0ABU6WCU3</accession>
<feature type="chain" id="PRO_5044977308" description="Pectate lyase" evidence="12">
    <location>
        <begin position="24"/>
        <end position="451"/>
    </location>
</feature>
<evidence type="ECO:0000256" key="4">
    <source>
        <dbReference type="ARBA" id="ARBA00010980"/>
    </source>
</evidence>
<dbReference type="EC" id="4.2.2.2" evidence="5 12"/>
<keyword evidence="7 12" id="KW-0479">Metal-binding</keyword>
<evidence type="ECO:0000256" key="8">
    <source>
        <dbReference type="ARBA" id="ARBA00022729"/>
    </source>
</evidence>
<evidence type="ECO:0000256" key="12">
    <source>
        <dbReference type="RuleBase" id="RU361123"/>
    </source>
</evidence>
<keyword evidence="6" id="KW-0964">Secreted</keyword>
<dbReference type="PANTHER" id="PTHR31683">
    <property type="entry name" value="PECTATE LYASE 18-RELATED"/>
    <property type="match status" value="1"/>
</dbReference>
<evidence type="ECO:0000256" key="11">
    <source>
        <dbReference type="ARBA" id="ARBA00023239"/>
    </source>
</evidence>
<evidence type="ECO:0000256" key="10">
    <source>
        <dbReference type="ARBA" id="ARBA00023180"/>
    </source>
</evidence>
<dbReference type="EMBL" id="JASCZI010181413">
    <property type="protein sequence ID" value="MED6183171.1"/>
    <property type="molecule type" value="Genomic_DNA"/>
</dbReference>
<gene>
    <name evidence="14" type="ORF">PIB30_035591</name>
</gene>
<comment type="cofactor">
    <cofactor evidence="12">
        <name>Ca(2+)</name>
        <dbReference type="ChEBI" id="CHEBI:29108"/>
    </cofactor>
    <text evidence="12">Binds 1 Ca(2+) ion. Required for its activity.</text>
</comment>
<keyword evidence="11 12" id="KW-0456">Lyase</keyword>